<evidence type="ECO:0000256" key="3">
    <source>
        <dbReference type="ARBA" id="ARBA00022679"/>
    </source>
</evidence>
<dbReference type="PANTHER" id="PTHR12843:SF5">
    <property type="entry name" value="EEF1A LYSINE METHYLTRANSFERASE 2"/>
    <property type="match status" value="1"/>
</dbReference>
<dbReference type="EMBL" id="CAWUHB010000039">
    <property type="protein sequence ID" value="CAK7227302.1"/>
    <property type="molecule type" value="Genomic_DNA"/>
</dbReference>
<comment type="caution">
    <text evidence="8">The sequence shown here is derived from an EMBL/GenBank/DDBJ whole genome shotgun (WGS) entry which is preliminary data.</text>
</comment>
<evidence type="ECO:0000256" key="1">
    <source>
        <dbReference type="ARBA" id="ARBA00022490"/>
    </source>
</evidence>
<proteinExistence type="inferred from homology"/>
<feature type="domain" description="Methyltransferase" evidence="7">
    <location>
        <begin position="75"/>
        <end position="266"/>
    </location>
</feature>
<reference evidence="8 9" key="1">
    <citation type="submission" date="2024-01" db="EMBL/GenBank/DDBJ databases">
        <authorList>
            <person name="Allen C."/>
            <person name="Tagirdzhanova G."/>
        </authorList>
    </citation>
    <scope>NUCLEOTIDE SEQUENCE [LARGE SCALE GENOMIC DNA]</scope>
</reference>
<evidence type="ECO:0000256" key="6">
    <source>
        <dbReference type="SAM" id="MobiDB-lite"/>
    </source>
</evidence>
<dbReference type="Gene3D" id="3.40.50.150">
    <property type="entry name" value="Vaccinia Virus protein VP39"/>
    <property type="match status" value="1"/>
</dbReference>
<dbReference type="Pfam" id="PF13847">
    <property type="entry name" value="Methyltransf_31"/>
    <property type="match status" value="1"/>
</dbReference>
<keyword evidence="4 5" id="KW-0949">S-adenosyl-L-methionine</keyword>
<organism evidence="8 9">
    <name type="scientific">Sporothrix curviconia</name>
    <dbReference type="NCBI Taxonomy" id="1260050"/>
    <lineage>
        <taxon>Eukaryota</taxon>
        <taxon>Fungi</taxon>
        <taxon>Dikarya</taxon>
        <taxon>Ascomycota</taxon>
        <taxon>Pezizomycotina</taxon>
        <taxon>Sordariomycetes</taxon>
        <taxon>Sordariomycetidae</taxon>
        <taxon>Ophiostomatales</taxon>
        <taxon>Ophiostomataceae</taxon>
        <taxon>Sporothrix</taxon>
    </lineage>
</organism>
<feature type="region of interest" description="Disordered" evidence="6">
    <location>
        <begin position="100"/>
        <end position="120"/>
    </location>
</feature>
<name>A0ABP0C5N5_9PEZI</name>
<dbReference type="HAMAP" id="MF_03188">
    <property type="entry name" value="Methyltr_EFM4"/>
    <property type="match status" value="1"/>
</dbReference>
<dbReference type="InterPro" id="IPR025714">
    <property type="entry name" value="Methyltranfer_dom"/>
</dbReference>
<evidence type="ECO:0000256" key="4">
    <source>
        <dbReference type="ARBA" id="ARBA00022691"/>
    </source>
</evidence>
<sequence length="298" mass="32272">MPPPKPAPLQPSELGTKEYWDNLYATELANHTSNPQDTGTVWFDDADAEAKMVQYLAALADDDNDENEEGSFRARTILDLGCGNGSLLRAVREELFAEGLEEEEGGDGTKAAPPPPRLLGVDYSEASIALAQSVNDQEEEDDDDDEDDDDAKGAVPITFRVWDMLQGSADDLDCPGGWDLVLDKGTFDAISLGNSAPQQGQQGRQGGDGQDGQQTAGPSSVEVQYRAQIIKLLRPGGRFLITSCNWTETELCAWMEDDEERARGAWLVKAGRVAYPSFQFGGVQGQTVCTVCFEKVAA</sequence>
<keyword evidence="3 5" id="KW-0808">Transferase</keyword>
<evidence type="ECO:0000256" key="2">
    <source>
        <dbReference type="ARBA" id="ARBA00022603"/>
    </source>
</evidence>
<evidence type="ECO:0000313" key="9">
    <source>
        <dbReference type="Proteomes" id="UP001642405"/>
    </source>
</evidence>
<dbReference type="Proteomes" id="UP001642405">
    <property type="component" value="Unassembled WGS sequence"/>
</dbReference>
<protein>
    <recommendedName>
        <fullName evidence="5">Protein-lysine N-methyltransferase EFM4</fullName>
        <ecNumber evidence="5">2.1.1.-</ecNumber>
    </recommendedName>
    <alternativeName>
        <fullName evidence="5">Elongation factor methyltransferase 4</fullName>
    </alternativeName>
</protein>
<comment type="function">
    <text evidence="5">S-adenosyl-L-methionine-dependent protein-lysine N-methyltransferase that mono- and dimethylates elongation factor 1-alpha at 'Lys-316'. May play a role in intracellular transport.</text>
</comment>
<keyword evidence="9" id="KW-1185">Reference proteome</keyword>
<keyword evidence="5" id="KW-0813">Transport</keyword>
<comment type="similarity">
    <text evidence="5">Belongs to the class I-like SAM-binding methyltransferase superfamily. EFM4 family.</text>
</comment>
<evidence type="ECO:0000256" key="5">
    <source>
        <dbReference type="HAMAP-Rule" id="MF_03188"/>
    </source>
</evidence>
<feature type="region of interest" description="Disordered" evidence="6">
    <location>
        <begin position="191"/>
        <end position="220"/>
    </location>
</feature>
<keyword evidence="2 5" id="KW-0489">Methyltransferase</keyword>
<gene>
    <name evidence="8" type="primary">EFM4_1</name>
    <name evidence="5" type="synonym">EFM4</name>
    <name evidence="8" type="ORF">SCUCBS95973_006496</name>
</gene>
<keyword evidence="1 5" id="KW-0963">Cytoplasm</keyword>
<dbReference type="SUPFAM" id="SSF53335">
    <property type="entry name" value="S-adenosyl-L-methionine-dependent methyltransferases"/>
    <property type="match status" value="1"/>
</dbReference>
<dbReference type="InterPro" id="IPR026635">
    <property type="entry name" value="Efm4/METTL10"/>
</dbReference>
<dbReference type="PANTHER" id="PTHR12843">
    <property type="entry name" value="PROTEIN-LYSINE N-METHYLTRANSFERASE METTL10"/>
    <property type="match status" value="1"/>
</dbReference>
<comment type="subcellular location">
    <subcellularLocation>
        <location evidence="5">Cytoplasm</location>
    </subcellularLocation>
</comment>
<feature type="compositionally biased region" description="Acidic residues" evidence="6">
    <location>
        <begin position="136"/>
        <end position="150"/>
    </location>
</feature>
<dbReference type="InterPro" id="IPR029063">
    <property type="entry name" value="SAM-dependent_MTases_sf"/>
</dbReference>
<evidence type="ECO:0000313" key="8">
    <source>
        <dbReference type="EMBL" id="CAK7227302.1"/>
    </source>
</evidence>
<feature type="region of interest" description="Disordered" evidence="6">
    <location>
        <begin position="133"/>
        <end position="152"/>
    </location>
</feature>
<evidence type="ECO:0000259" key="7">
    <source>
        <dbReference type="Pfam" id="PF13847"/>
    </source>
</evidence>
<accession>A0ABP0C5N5</accession>
<dbReference type="EC" id="2.1.1.-" evidence="5"/>